<dbReference type="EMBL" id="JANBPG010000014">
    <property type="protein sequence ID" value="KAJ1901829.1"/>
    <property type="molecule type" value="Genomic_DNA"/>
</dbReference>
<organism evidence="1 2">
    <name type="scientific">Kickxella alabastrina</name>
    <dbReference type="NCBI Taxonomy" id="61397"/>
    <lineage>
        <taxon>Eukaryota</taxon>
        <taxon>Fungi</taxon>
        <taxon>Fungi incertae sedis</taxon>
        <taxon>Zoopagomycota</taxon>
        <taxon>Kickxellomycotina</taxon>
        <taxon>Kickxellomycetes</taxon>
        <taxon>Kickxellales</taxon>
        <taxon>Kickxellaceae</taxon>
        <taxon>Kickxella</taxon>
    </lineage>
</organism>
<evidence type="ECO:0000313" key="1">
    <source>
        <dbReference type="EMBL" id="KAJ1901829.1"/>
    </source>
</evidence>
<protein>
    <submittedName>
        <fullName evidence="1">Uncharacterized protein</fullName>
    </submittedName>
</protein>
<dbReference type="Proteomes" id="UP001150581">
    <property type="component" value="Unassembled WGS sequence"/>
</dbReference>
<evidence type="ECO:0000313" key="2">
    <source>
        <dbReference type="Proteomes" id="UP001150581"/>
    </source>
</evidence>
<name>A0ACC1IVY7_9FUNG</name>
<keyword evidence="2" id="KW-1185">Reference proteome</keyword>
<proteinExistence type="predicted"/>
<comment type="caution">
    <text evidence="1">The sequence shown here is derived from an EMBL/GenBank/DDBJ whole genome shotgun (WGS) entry which is preliminary data.</text>
</comment>
<gene>
    <name evidence="1" type="ORF">LPJ66_000500</name>
</gene>
<sequence>MLDHILGKPSANIRRTQVLGTALLTAILLQRQKRAPWGLRWLTRLDTKLPIWKAILCWSTILYVLRHMDDLLGLHAPEPLREYYSRSFYRATWIFTALDAGFWTAMSVRPRPLRHILSLLFSVYYLIFTNRGVEKVRKVRALITVDHLRVSWNKGVDNPLLRLIMRLHSSKLTVNRVVSIPLEAPAMDTASDGSQSRLSDVAQLEPAKCHIMYAGLEGEFKSCRHVVLNFPGGGFVAMGPDCHKDYLSVWAERTQAVVVSVDYAKAPEYPYPYAIDQCYEVYRDIVQTNGRCLGLQHSEPLRIVLAGDSAGGNITASVMFRILESSDRLPVPEGIVFIYGCFNVDICAWMTRQETRMLLGASESVPVDSKRSYESLSSLVNNRNHLHHVSPLAVTNRDDGYRRQDESKPDKRNGKRPVYVDDRVRVVRKTAAASLSRNSSGDEDDEDENNGNNSSSDSSGSGSDVERAFVPARASKKIGYVPLSMTSNFTYFNDQVLSPEMMRAMIIMYVGPNGRPNFRTDYYLSPLVAPDHLLERFPPVYFMCGEKDPMVDDTVLFAARIRKAKQRRMQAVSPAKKPNKGDRRPLAAGVEGSGANGVNGINSARNQYRDFKLSKLYSRRHSQPRLHRETNFYIGSTDVSDNDEDQSMLTASADPSTAAASAAAAAAALRQKLPASLRMSHIPTLQASAAHHSRPAARSRAEEIAESAPATVIKVKLLAGMSHGFMQMYSLLPESKQVAATLAGWLAELLYGDHTMTAYSRCASMVYNSGPHFQQQQQQLHGADYVSSSSTSSWEVSPSVDNIVLRNDHGPNRHKIGVVDDLISIEITSPPLPSTSPTSAVTAEAASFSMNAVAPGISADIFEKGLLDKHGIEIVSSANMVRRRGHGLADPLN</sequence>
<reference evidence="1" key="1">
    <citation type="submission" date="2022-07" db="EMBL/GenBank/DDBJ databases">
        <title>Phylogenomic reconstructions and comparative analyses of Kickxellomycotina fungi.</title>
        <authorList>
            <person name="Reynolds N.K."/>
            <person name="Stajich J.E."/>
            <person name="Barry K."/>
            <person name="Grigoriev I.V."/>
            <person name="Crous P."/>
            <person name="Smith M.E."/>
        </authorList>
    </citation>
    <scope>NUCLEOTIDE SEQUENCE</scope>
    <source>
        <strain evidence="1">Benny 63K</strain>
    </source>
</reference>
<accession>A0ACC1IVY7</accession>